<evidence type="ECO:0000313" key="3">
    <source>
        <dbReference type="Proteomes" id="UP001341840"/>
    </source>
</evidence>
<protein>
    <submittedName>
        <fullName evidence="2">Uncharacterized protein</fullName>
    </submittedName>
</protein>
<feature type="region of interest" description="Disordered" evidence="1">
    <location>
        <begin position="62"/>
        <end position="139"/>
    </location>
</feature>
<gene>
    <name evidence="2" type="ORF">PIB30_022713</name>
</gene>
<sequence length="167" mass="18685">MGAEWKMKREEGEALCFSKWFYRLMGACFLSGESERFRVYCTRLLRVGKRDLVGTWTEIDTRREGETRRRRGKKELSSLPLPQLRVATTGEASSIGAVRASSPSRRHCVVVAGEQRKREEERREEEDLGLPPLSSSSLPPLLLEAAVPEEATVPSCGSRATTAAMVN</sequence>
<dbReference type="EMBL" id="JASCZI010241733">
    <property type="protein sequence ID" value="MED6205970.1"/>
    <property type="molecule type" value="Genomic_DNA"/>
</dbReference>
<organism evidence="2 3">
    <name type="scientific">Stylosanthes scabra</name>
    <dbReference type="NCBI Taxonomy" id="79078"/>
    <lineage>
        <taxon>Eukaryota</taxon>
        <taxon>Viridiplantae</taxon>
        <taxon>Streptophyta</taxon>
        <taxon>Embryophyta</taxon>
        <taxon>Tracheophyta</taxon>
        <taxon>Spermatophyta</taxon>
        <taxon>Magnoliopsida</taxon>
        <taxon>eudicotyledons</taxon>
        <taxon>Gunneridae</taxon>
        <taxon>Pentapetalae</taxon>
        <taxon>rosids</taxon>
        <taxon>fabids</taxon>
        <taxon>Fabales</taxon>
        <taxon>Fabaceae</taxon>
        <taxon>Papilionoideae</taxon>
        <taxon>50 kb inversion clade</taxon>
        <taxon>dalbergioids sensu lato</taxon>
        <taxon>Dalbergieae</taxon>
        <taxon>Pterocarpus clade</taxon>
        <taxon>Stylosanthes</taxon>
    </lineage>
</organism>
<name>A0ABU6Y9F4_9FABA</name>
<feature type="compositionally biased region" description="Low complexity" evidence="1">
    <location>
        <begin position="130"/>
        <end position="139"/>
    </location>
</feature>
<dbReference type="Proteomes" id="UP001341840">
    <property type="component" value="Unassembled WGS sequence"/>
</dbReference>
<comment type="caution">
    <text evidence="2">The sequence shown here is derived from an EMBL/GenBank/DDBJ whole genome shotgun (WGS) entry which is preliminary data.</text>
</comment>
<proteinExistence type="predicted"/>
<reference evidence="2 3" key="1">
    <citation type="journal article" date="2023" name="Plants (Basel)">
        <title>Bridging the Gap: Combining Genomics and Transcriptomics Approaches to Understand Stylosanthes scabra, an Orphan Legume from the Brazilian Caatinga.</title>
        <authorList>
            <person name="Ferreira-Neto J.R.C."/>
            <person name="da Silva M.D."/>
            <person name="Binneck E."/>
            <person name="de Melo N.F."/>
            <person name="da Silva R.H."/>
            <person name="de Melo A.L.T.M."/>
            <person name="Pandolfi V."/>
            <person name="Bustamante F.O."/>
            <person name="Brasileiro-Vidal A.C."/>
            <person name="Benko-Iseppon A.M."/>
        </authorList>
    </citation>
    <scope>NUCLEOTIDE SEQUENCE [LARGE SCALE GENOMIC DNA]</scope>
    <source>
        <tissue evidence="2">Leaves</tissue>
    </source>
</reference>
<evidence type="ECO:0000256" key="1">
    <source>
        <dbReference type="SAM" id="MobiDB-lite"/>
    </source>
</evidence>
<evidence type="ECO:0000313" key="2">
    <source>
        <dbReference type="EMBL" id="MED6205970.1"/>
    </source>
</evidence>
<keyword evidence="3" id="KW-1185">Reference proteome</keyword>
<accession>A0ABU6Y9F4</accession>